<feature type="chain" id="PRO_5035803690" evidence="1">
    <location>
        <begin position="17"/>
        <end position="163"/>
    </location>
</feature>
<keyword evidence="3" id="KW-1185">Reference proteome</keyword>
<protein>
    <submittedName>
        <fullName evidence="2">Uncharacterized protein</fullName>
    </submittedName>
</protein>
<dbReference type="Proteomes" id="UP000749559">
    <property type="component" value="Unassembled WGS sequence"/>
</dbReference>
<accession>A0A8S4PW75</accession>
<sequence>ILFQLMLYLLIEETICLTCHTRVLNRGHTWITGGNWKGHYTINAGEYQVPKNYQVSVLSLNRPVVAIEYYHEDKRASCNVNQLQDILLEYRYYPDYYETGRTIKSLFLIETSFNPSDEPSFTVTQTFYCGDSLLLDCSIVEDNRRQQQHNLLQQQLLPQLYQS</sequence>
<reference evidence="2" key="1">
    <citation type="submission" date="2022-03" db="EMBL/GenBank/DDBJ databases">
        <authorList>
            <person name="Martin C."/>
        </authorList>
    </citation>
    <scope>NUCLEOTIDE SEQUENCE</scope>
</reference>
<name>A0A8S4PW75_OWEFU</name>
<evidence type="ECO:0000313" key="2">
    <source>
        <dbReference type="EMBL" id="CAH1797504.1"/>
    </source>
</evidence>
<proteinExistence type="predicted"/>
<comment type="caution">
    <text evidence="2">The sequence shown here is derived from an EMBL/GenBank/DDBJ whole genome shotgun (WGS) entry which is preliminary data.</text>
</comment>
<feature type="non-terminal residue" evidence="2">
    <location>
        <position position="1"/>
    </location>
</feature>
<feature type="signal peptide" evidence="1">
    <location>
        <begin position="1"/>
        <end position="16"/>
    </location>
</feature>
<organism evidence="2 3">
    <name type="scientific">Owenia fusiformis</name>
    <name type="common">Polychaete worm</name>
    <dbReference type="NCBI Taxonomy" id="6347"/>
    <lineage>
        <taxon>Eukaryota</taxon>
        <taxon>Metazoa</taxon>
        <taxon>Spiralia</taxon>
        <taxon>Lophotrochozoa</taxon>
        <taxon>Annelida</taxon>
        <taxon>Polychaeta</taxon>
        <taxon>Sedentaria</taxon>
        <taxon>Canalipalpata</taxon>
        <taxon>Sabellida</taxon>
        <taxon>Oweniida</taxon>
        <taxon>Oweniidae</taxon>
        <taxon>Owenia</taxon>
    </lineage>
</organism>
<gene>
    <name evidence="2" type="ORF">OFUS_LOCUS21776</name>
</gene>
<evidence type="ECO:0000313" key="3">
    <source>
        <dbReference type="Proteomes" id="UP000749559"/>
    </source>
</evidence>
<dbReference type="AlphaFoldDB" id="A0A8S4PW75"/>
<keyword evidence="1" id="KW-0732">Signal</keyword>
<evidence type="ECO:0000256" key="1">
    <source>
        <dbReference type="SAM" id="SignalP"/>
    </source>
</evidence>
<dbReference type="EMBL" id="CAIIXF020000010">
    <property type="protein sequence ID" value="CAH1797504.1"/>
    <property type="molecule type" value="Genomic_DNA"/>
</dbReference>